<dbReference type="InterPro" id="IPR005183">
    <property type="entry name" value="DUF305_CopM-like"/>
</dbReference>
<dbReference type="PANTHER" id="PTHR36933:SF1">
    <property type="entry name" value="SLL0788 PROTEIN"/>
    <property type="match status" value="1"/>
</dbReference>
<dbReference type="Pfam" id="PF03713">
    <property type="entry name" value="DUF305"/>
    <property type="match status" value="1"/>
</dbReference>
<dbReference type="PROSITE" id="PS51257">
    <property type="entry name" value="PROKAR_LIPOPROTEIN"/>
    <property type="match status" value="1"/>
</dbReference>
<keyword evidence="5" id="KW-1185">Reference proteome</keyword>
<proteinExistence type="predicted"/>
<dbReference type="Proteomes" id="UP000030013">
    <property type="component" value="Unassembled WGS sequence"/>
</dbReference>
<evidence type="ECO:0000313" key="4">
    <source>
        <dbReference type="EMBL" id="KGN37078.1"/>
    </source>
</evidence>
<dbReference type="RefSeq" id="WP_035940779.1">
    <property type="nucleotide sequence ID" value="NZ_AVPL01000106.1"/>
</dbReference>
<dbReference type="STRING" id="1385519.N801_01045"/>
<protein>
    <recommendedName>
        <fullName evidence="3">DUF305 domain-containing protein</fullName>
    </recommendedName>
</protein>
<dbReference type="EMBL" id="AVPL01000106">
    <property type="protein sequence ID" value="KGN37078.1"/>
    <property type="molecule type" value="Genomic_DNA"/>
</dbReference>
<dbReference type="InterPro" id="IPR012347">
    <property type="entry name" value="Ferritin-like"/>
</dbReference>
<organism evidence="4 5">
    <name type="scientific">Knoellia aerolata DSM 18566</name>
    <dbReference type="NCBI Taxonomy" id="1385519"/>
    <lineage>
        <taxon>Bacteria</taxon>
        <taxon>Bacillati</taxon>
        <taxon>Actinomycetota</taxon>
        <taxon>Actinomycetes</taxon>
        <taxon>Micrococcales</taxon>
        <taxon>Intrasporangiaceae</taxon>
        <taxon>Knoellia</taxon>
    </lineage>
</organism>
<evidence type="ECO:0000256" key="2">
    <source>
        <dbReference type="SAM" id="SignalP"/>
    </source>
</evidence>
<comment type="caution">
    <text evidence="4">The sequence shown here is derived from an EMBL/GenBank/DDBJ whole genome shotgun (WGS) entry which is preliminary data.</text>
</comment>
<reference evidence="4 5" key="1">
    <citation type="submission" date="2013-08" db="EMBL/GenBank/DDBJ databases">
        <title>The genome sequence of Knoellia aerolata.</title>
        <authorList>
            <person name="Zhu W."/>
            <person name="Wang G."/>
        </authorList>
    </citation>
    <scope>NUCLEOTIDE SEQUENCE [LARGE SCALE GENOMIC DNA]</scope>
    <source>
        <strain evidence="4 5">DSM 18566</strain>
    </source>
</reference>
<feature type="chain" id="PRO_5001971317" description="DUF305 domain-containing protein" evidence="2">
    <location>
        <begin position="25"/>
        <end position="226"/>
    </location>
</feature>
<feature type="compositionally biased region" description="Low complexity" evidence="1">
    <location>
        <begin position="53"/>
        <end position="64"/>
    </location>
</feature>
<feature type="domain" description="DUF305" evidence="3">
    <location>
        <begin position="73"/>
        <end position="222"/>
    </location>
</feature>
<sequence>MPIRLRALATLSLVVMLGLTGCSGDEPQPVPGTPGPTSTDPVIQPGLPGEPNATLSGSAAATAGPRPTVAAGDVTFFQDMIVHHAQAIVMVETAMPRLTDTQVKAIASRIADEQDPEIKYMARWLTDRKQEVPPQATNPRLGDHSHDGMPGMATAAQLADLAKASGVAADRLFLTLMTAHHEGALAMVGDHGDVAGEETVSEVAAEINVTQLKQIQQMQTMLQRLA</sequence>
<dbReference type="AlphaFoldDB" id="A0A0A0JJ23"/>
<accession>A0A0A0JJ23</accession>
<evidence type="ECO:0000256" key="1">
    <source>
        <dbReference type="SAM" id="MobiDB-lite"/>
    </source>
</evidence>
<evidence type="ECO:0000259" key="3">
    <source>
        <dbReference type="Pfam" id="PF03713"/>
    </source>
</evidence>
<dbReference type="Gene3D" id="1.20.1260.10">
    <property type="match status" value="1"/>
</dbReference>
<gene>
    <name evidence="4" type="ORF">N801_01045</name>
</gene>
<name>A0A0A0JJ23_9MICO</name>
<dbReference type="PANTHER" id="PTHR36933">
    <property type="entry name" value="SLL0788 PROTEIN"/>
    <property type="match status" value="1"/>
</dbReference>
<keyword evidence="2" id="KW-0732">Signal</keyword>
<evidence type="ECO:0000313" key="5">
    <source>
        <dbReference type="Proteomes" id="UP000030013"/>
    </source>
</evidence>
<feature type="region of interest" description="Disordered" evidence="1">
    <location>
        <begin position="25"/>
        <end position="64"/>
    </location>
</feature>
<dbReference type="eggNOG" id="COG3544">
    <property type="taxonomic scope" value="Bacteria"/>
</dbReference>
<feature type="signal peptide" evidence="2">
    <location>
        <begin position="1"/>
        <end position="24"/>
    </location>
</feature>